<accession>A0AAD9RC93</accession>
<evidence type="ECO:0000313" key="2">
    <source>
        <dbReference type="EMBL" id="KAK2577092.1"/>
    </source>
</evidence>
<comment type="caution">
    <text evidence="2">The sequence shown here is derived from an EMBL/GenBank/DDBJ whole genome shotgun (WGS) entry which is preliminary data.</text>
</comment>
<dbReference type="EMBL" id="JAIFRP010004363">
    <property type="protein sequence ID" value="KAK2577092.1"/>
    <property type="molecule type" value="Genomic_DNA"/>
</dbReference>
<reference evidence="2" key="2">
    <citation type="journal article" date="2023" name="Commun. Biol.">
        <title>Intrasexual cuticular hydrocarbon dimorphism in a wasp sheds light on hydrocarbon biosynthesis genes in Hymenoptera.</title>
        <authorList>
            <person name="Moris V.C."/>
            <person name="Podsiadlowski L."/>
            <person name="Martin S."/>
            <person name="Oeyen J.P."/>
            <person name="Donath A."/>
            <person name="Petersen M."/>
            <person name="Wilbrandt J."/>
            <person name="Misof B."/>
            <person name="Liedtke D."/>
            <person name="Thamm M."/>
            <person name="Scheiner R."/>
            <person name="Schmitt T."/>
            <person name="Niehuis O."/>
        </authorList>
    </citation>
    <scope>NUCLEOTIDE SEQUENCE</scope>
    <source>
        <strain evidence="2">GBR_01_08_01A</strain>
    </source>
</reference>
<feature type="compositionally biased region" description="Basic and acidic residues" evidence="1">
    <location>
        <begin position="66"/>
        <end position="78"/>
    </location>
</feature>
<keyword evidence="3" id="KW-1185">Reference proteome</keyword>
<feature type="compositionally biased region" description="Polar residues" evidence="1">
    <location>
        <begin position="115"/>
        <end position="129"/>
    </location>
</feature>
<dbReference type="Proteomes" id="UP001258017">
    <property type="component" value="Unassembled WGS sequence"/>
</dbReference>
<organism evidence="2 3">
    <name type="scientific">Odynerus spinipes</name>
    <dbReference type="NCBI Taxonomy" id="1348599"/>
    <lineage>
        <taxon>Eukaryota</taxon>
        <taxon>Metazoa</taxon>
        <taxon>Ecdysozoa</taxon>
        <taxon>Arthropoda</taxon>
        <taxon>Hexapoda</taxon>
        <taxon>Insecta</taxon>
        <taxon>Pterygota</taxon>
        <taxon>Neoptera</taxon>
        <taxon>Endopterygota</taxon>
        <taxon>Hymenoptera</taxon>
        <taxon>Apocrita</taxon>
        <taxon>Aculeata</taxon>
        <taxon>Vespoidea</taxon>
        <taxon>Vespidae</taxon>
        <taxon>Eumeninae</taxon>
        <taxon>Odynerus</taxon>
    </lineage>
</organism>
<dbReference type="PANTHER" id="PTHR34239">
    <property type="entry name" value="APPLE DOMAIN-CONTAINING PROTEIN"/>
    <property type="match status" value="1"/>
</dbReference>
<dbReference type="PANTHER" id="PTHR34239:SF2">
    <property type="entry name" value="TRANSPOSABLE ELEMENT P TRANSPOSASE_THAP9 CONSERVED DOMAIN-CONTAINING PROTEIN"/>
    <property type="match status" value="1"/>
</dbReference>
<name>A0AAD9RC93_9HYME</name>
<feature type="region of interest" description="Disordered" evidence="1">
    <location>
        <begin position="57"/>
        <end position="131"/>
    </location>
</feature>
<gene>
    <name evidence="2" type="ORF">KPH14_001011</name>
</gene>
<evidence type="ECO:0000256" key="1">
    <source>
        <dbReference type="SAM" id="MobiDB-lite"/>
    </source>
</evidence>
<proteinExistence type="predicted"/>
<protein>
    <submittedName>
        <fullName evidence="2">Uncharacterized protein</fullName>
    </submittedName>
</protein>
<dbReference type="AlphaFoldDB" id="A0AAD9RC93"/>
<sequence length="370" mass="41483">MRGDGLVQPSRRERFMQPYASWRKPIPPGDELSLSDAMAFLYVESCMSSKRCVSCFGPTGNRDRHRSGESSERSRPYERYLSGNRRNSSSDYVSHRKKERHDGNGGSVPGKENRYSNYNNEIDSPSSQDSRLEVPLNVLDSGPSLPSATDDAVEAGVAEAALKDSQEVFGDRLVVERVLTLAIHKDIAVKWEEIVKKGLPAEERKTLLNKYSPRINCTFINPPRINLEVKAAVDSKISKRDDRVSEKQEMIGAALAGIGKELTFIRKSNFDGKIAQLESLNNAARLLTDLQRDETEIRRSLILKNIKASFTDTLKDTTPGEWLFGKDISEKLIAAGFLQQSSKDLKTCSKIRSESDRGSYETEDSYLSYT</sequence>
<reference evidence="2" key="1">
    <citation type="submission" date="2021-08" db="EMBL/GenBank/DDBJ databases">
        <authorList>
            <person name="Misof B."/>
            <person name="Oliver O."/>
            <person name="Podsiadlowski L."/>
            <person name="Donath A."/>
            <person name="Peters R."/>
            <person name="Mayer C."/>
            <person name="Rust J."/>
            <person name="Gunkel S."/>
            <person name="Lesny P."/>
            <person name="Martin S."/>
            <person name="Oeyen J.P."/>
            <person name="Petersen M."/>
            <person name="Panagiotis P."/>
            <person name="Wilbrandt J."/>
            <person name="Tanja T."/>
        </authorList>
    </citation>
    <scope>NUCLEOTIDE SEQUENCE</scope>
    <source>
        <strain evidence="2">GBR_01_08_01A</strain>
        <tissue evidence="2">Thorax + abdomen</tissue>
    </source>
</reference>
<evidence type="ECO:0000313" key="3">
    <source>
        <dbReference type="Proteomes" id="UP001258017"/>
    </source>
</evidence>